<evidence type="ECO:0000256" key="1">
    <source>
        <dbReference type="SAM" id="MobiDB-lite"/>
    </source>
</evidence>
<organism evidence="2 3">
    <name type="scientific">Plenodomus tracheiphilus IPT5</name>
    <dbReference type="NCBI Taxonomy" id="1408161"/>
    <lineage>
        <taxon>Eukaryota</taxon>
        <taxon>Fungi</taxon>
        <taxon>Dikarya</taxon>
        <taxon>Ascomycota</taxon>
        <taxon>Pezizomycotina</taxon>
        <taxon>Dothideomycetes</taxon>
        <taxon>Pleosporomycetidae</taxon>
        <taxon>Pleosporales</taxon>
        <taxon>Pleosporineae</taxon>
        <taxon>Leptosphaeriaceae</taxon>
        <taxon>Plenodomus</taxon>
    </lineage>
</organism>
<feature type="region of interest" description="Disordered" evidence="1">
    <location>
        <begin position="1"/>
        <end position="41"/>
    </location>
</feature>
<protein>
    <submittedName>
        <fullName evidence="2">Uncharacterized protein</fullName>
    </submittedName>
</protein>
<reference evidence="2" key="1">
    <citation type="submission" date="2020-01" db="EMBL/GenBank/DDBJ databases">
        <authorList>
            <consortium name="DOE Joint Genome Institute"/>
            <person name="Haridas S."/>
            <person name="Albert R."/>
            <person name="Binder M."/>
            <person name="Bloem J."/>
            <person name="Labutti K."/>
            <person name="Salamov A."/>
            <person name="Andreopoulos B."/>
            <person name="Baker S.E."/>
            <person name="Barry K."/>
            <person name="Bills G."/>
            <person name="Bluhm B.H."/>
            <person name="Cannon C."/>
            <person name="Castanera R."/>
            <person name="Culley D.E."/>
            <person name="Daum C."/>
            <person name="Ezra D."/>
            <person name="Gonzalez J.B."/>
            <person name="Henrissat B."/>
            <person name="Kuo A."/>
            <person name="Liang C."/>
            <person name="Lipzen A."/>
            <person name="Lutzoni F."/>
            <person name="Magnuson J."/>
            <person name="Mondo S."/>
            <person name="Nolan M."/>
            <person name="Ohm R."/>
            <person name="Pangilinan J."/>
            <person name="Park H.-J."/>
            <person name="Ramirez L."/>
            <person name="Alfaro M."/>
            <person name="Sun H."/>
            <person name="Tritt A."/>
            <person name="Yoshinaga Y."/>
            <person name="Zwiers L.-H."/>
            <person name="Turgeon B.G."/>
            <person name="Goodwin S.B."/>
            <person name="Spatafora J.W."/>
            <person name="Crous P.W."/>
            <person name="Grigoriev I.V."/>
        </authorList>
    </citation>
    <scope>NUCLEOTIDE SEQUENCE</scope>
    <source>
        <strain evidence="2">IPT5</strain>
    </source>
</reference>
<feature type="region of interest" description="Disordered" evidence="1">
    <location>
        <begin position="765"/>
        <end position="785"/>
    </location>
</feature>
<feature type="compositionally biased region" description="Polar residues" evidence="1">
    <location>
        <begin position="562"/>
        <end position="595"/>
    </location>
</feature>
<feature type="region of interest" description="Disordered" evidence="1">
    <location>
        <begin position="813"/>
        <end position="855"/>
    </location>
</feature>
<dbReference type="OrthoDB" id="5341904at2759"/>
<feature type="compositionally biased region" description="Basic residues" evidence="1">
    <location>
        <begin position="596"/>
        <end position="605"/>
    </location>
</feature>
<dbReference type="Proteomes" id="UP000799423">
    <property type="component" value="Unassembled WGS sequence"/>
</dbReference>
<feature type="region of interest" description="Disordered" evidence="1">
    <location>
        <begin position="541"/>
        <end position="612"/>
    </location>
</feature>
<proteinExistence type="predicted"/>
<feature type="compositionally biased region" description="Basic and acidic residues" evidence="1">
    <location>
        <begin position="471"/>
        <end position="481"/>
    </location>
</feature>
<dbReference type="AlphaFoldDB" id="A0A6A7BGU9"/>
<dbReference type="EMBL" id="MU006292">
    <property type="protein sequence ID" value="KAF2854681.1"/>
    <property type="molecule type" value="Genomic_DNA"/>
</dbReference>
<name>A0A6A7BGU9_9PLEO</name>
<evidence type="ECO:0000313" key="2">
    <source>
        <dbReference type="EMBL" id="KAF2854681.1"/>
    </source>
</evidence>
<feature type="region of interest" description="Disordered" evidence="1">
    <location>
        <begin position="464"/>
        <end position="498"/>
    </location>
</feature>
<gene>
    <name evidence="2" type="ORF">T440DRAFT_240542</name>
</gene>
<keyword evidence="3" id="KW-1185">Reference proteome</keyword>
<accession>A0A6A7BGU9</accession>
<sequence>MGNHQSKSHQNRLSKPKTNRNSPSPAPPKTDSPASLNSRCAGLGASGRQRIRDTLLSPVHADGEFTLPAKEDVTEDLNSQTSGGPAVATSRNNSRTNSRSNSMSWFGSRRGSMTKTARFAESKLSLSSNTTVDMEAAIKLLQEVKKTASPEDLAALHEVLVSGDGNTALASEQNLSRNTSLMNRSFSSLTRRRSLVQTPGMATRVPPVQGRRRTWNSWRTPQLQPEEEAKWNATYNGPTRMARLPVVDSLDEDRGIPTARAQTPSDLDYGHLGSLRLGTLMVTNGAPSPAASTGLSDHTPGAATGEDYFSASEACSDSLMMKTTRKRGHAKTQSALLPAPTLLYGEVLSPTGSIEDNFKYSLGHTSSYSQFTETKRTTDPTRALQVNTAATVGSAQIADQFAQSYLVDLPDSPFIASRQDIRGLDLELEDTQCSVDESAHTNQHTVDELDANVESSLAGLSATATHVPVPPKDEGRADHRPSPKTYDSGYSSGGSFRAFIRPDPDEALPALSAQRSDLKECTNSHRRYMLRSILSRSSAHSADLEQLQDSQVRQRPQHLTLLDTSARPSSSDATLSPETSYSVSSRASFDSTSSKNTKRSYRRRPSQAEVPVVQSCQPIPEGTIPGVPDHVRAKFIRRLSNTPGMECLTNTYQTKDDVLASHPVVSTSVDAVPVPSQCVDQALVTERQTNQLAYAEFHQITELEPERPPIPPAHDHRRSRSLFRRNTTGAEKEPAHAALSIVDLGTIAASLGTSPYDIAMTGPRREFVTSPTHPHQLGTGLPRAKSMVRMDSEAAAEFARMRSKDRMTVELDAWHQPQRPQQQQRRRSYHSSIDAGEAKASKRRPRSFVCDIPPVPSIDTSRHTIQQYTAISNRDMESQKVLTSAMSLNAETRERRQTVAQSVGGAVHQNQTLPQQTMDWEAHAKSWRQRRNSIGEGLRTQYGLPDTSPLTVNTRILSQTTCDDVESWGRFSGGLGYGYEGRGVGVGGSAGTRQLNSSVSSKSMRWRVQHGVDLSDVPIMLQRV</sequence>
<feature type="region of interest" description="Disordered" evidence="1">
    <location>
        <begin position="68"/>
        <end position="111"/>
    </location>
</feature>
<evidence type="ECO:0000313" key="3">
    <source>
        <dbReference type="Proteomes" id="UP000799423"/>
    </source>
</evidence>
<feature type="compositionally biased region" description="Low complexity" evidence="1">
    <location>
        <begin position="89"/>
        <end position="102"/>
    </location>
</feature>
<feature type="compositionally biased region" description="Basic residues" evidence="1">
    <location>
        <begin position="1"/>
        <end position="18"/>
    </location>
</feature>